<name>A0A517LUC6_9BACT</name>
<accession>A0A517LUC6</accession>
<protein>
    <submittedName>
        <fullName evidence="1">Uncharacterized protein</fullName>
    </submittedName>
</protein>
<dbReference type="AlphaFoldDB" id="A0A517LUC6"/>
<organism evidence="1 2">
    <name type="scientific">Rosistilla ulvae</name>
    <dbReference type="NCBI Taxonomy" id="1930277"/>
    <lineage>
        <taxon>Bacteria</taxon>
        <taxon>Pseudomonadati</taxon>
        <taxon>Planctomycetota</taxon>
        <taxon>Planctomycetia</taxon>
        <taxon>Pirellulales</taxon>
        <taxon>Pirellulaceae</taxon>
        <taxon>Rosistilla</taxon>
    </lineage>
</organism>
<keyword evidence="2" id="KW-1185">Reference proteome</keyword>
<dbReference type="KEGG" id="ruv:EC9_03690"/>
<dbReference type="Proteomes" id="UP000319557">
    <property type="component" value="Chromosome"/>
</dbReference>
<evidence type="ECO:0000313" key="1">
    <source>
        <dbReference type="EMBL" id="QDS86209.1"/>
    </source>
</evidence>
<evidence type="ECO:0000313" key="2">
    <source>
        <dbReference type="Proteomes" id="UP000319557"/>
    </source>
</evidence>
<reference evidence="1 2" key="1">
    <citation type="submission" date="2019-02" db="EMBL/GenBank/DDBJ databases">
        <title>Deep-cultivation of Planctomycetes and their phenomic and genomic characterization uncovers novel biology.</title>
        <authorList>
            <person name="Wiegand S."/>
            <person name="Jogler M."/>
            <person name="Boedeker C."/>
            <person name="Pinto D."/>
            <person name="Vollmers J."/>
            <person name="Rivas-Marin E."/>
            <person name="Kohn T."/>
            <person name="Peeters S.H."/>
            <person name="Heuer A."/>
            <person name="Rast P."/>
            <person name="Oberbeckmann S."/>
            <person name="Bunk B."/>
            <person name="Jeske O."/>
            <person name="Meyerdierks A."/>
            <person name="Storesund J.E."/>
            <person name="Kallscheuer N."/>
            <person name="Luecker S."/>
            <person name="Lage O.M."/>
            <person name="Pohl T."/>
            <person name="Merkel B.J."/>
            <person name="Hornburger P."/>
            <person name="Mueller R.-W."/>
            <person name="Bruemmer F."/>
            <person name="Labrenz M."/>
            <person name="Spormann A.M."/>
            <person name="Op den Camp H."/>
            <person name="Overmann J."/>
            <person name="Amann R."/>
            <person name="Jetten M.S.M."/>
            <person name="Mascher T."/>
            <person name="Medema M.H."/>
            <person name="Devos D.P."/>
            <person name="Kaster A.-K."/>
            <person name="Ovreas L."/>
            <person name="Rohde M."/>
            <person name="Galperin M.Y."/>
            <person name="Jogler C."/>
        </authorList>
    </citation>
    <scope>NUCLEOTIDE SEQUENCE [LARGE SCALE GENOMIC DNA]</scope>
    <source>
        <strain evidence="1 2">EC9</strain>
    </source>
</reference>
<sequence>MNNLKRIEGFDLFAMVRKTGAYCWASYSHQIPDQRPPSSSGHILADPTMPYKLAADAQLVSAAKRWKHLAVGVGPRTGSVQERAGAAKRRQCSIAVAASRLRVTTCHGICGLTPAARRYRRSTAVDGKQGRTLLGQPYFELVQASCLSREAVEAFSRGRRPTDRQRSRARISREAATDSVRFLSPLRGCAQQHATGPAGSRPQLDATAVSRLWVGTEELSRRPEKTAASLEEQFKSGGKRGVWLACRNCCKST</sequence>
<dbReference type="EMBL" id="CP036261">
    <property type="protein sequence ID" value="QDS86209.1"/>
    <property type="molecule type" value="Genomic_DNA"/>
</dbReference>
<proteinExistence type="predicted"/>
<gene>
    <name evidence="1" type="ORF">EC9_03690</name>
</gene>